<dbReference type="PROSITE" id="PS50305">
    <property type="entry name" value="SIRTUIN"/>
    <property type="match status" value="1"/>
</dbReference>
<dbReference type="EC" id="2.3.1.286" evidence="3"/>
<feature type="binding site" evidence="3">
    <location>
        <begin position="186"/>
        <end position="188"/>
    </location>
    <ligand>
        <name>NAD(+)</name>
        <dbReference type="ChEBI" id="CHEBI:57540"/>
    </ligand>
</feature>
<dbReference type="GO" id="GO:0008270">
    <property type="term" value="F:zinc ion binding"/>
    <property type="evidence" value="ECO:0007669"/>
    <property type="project" value="UniProtKB-UniRule"/>
</dbReference>
<dbReference type="InterPro" id="IPR027546">
    <property type="entry name" value="Sirtuin_class_III"/>
</dbReference>
<feature type="domain" description="Deacetylase sirtuin-type" evidence="5">
    <location>
        <begin position="1"/>
        <end position="244"/>
    </location>
</feature>
<comment type="domain">
    <text evidence="3">2 residues (Tyr-66 and Arg-69) present in a large hydrophobic pocket are probably involved in substrate specificity. They are important for desuccinylation activity, but dispensable for deacetylation activity.</text>
</comment>
<feature type="binding site" evidence="3">
    <location>
        <begin position="100"/>
        <end position="103"/>
    </location>
    <ligand>
        <name>NAD(+)</name>
        <dbReference type="ChEBI" id="CHEBI:57540"/>
    </ligand>
</feature>
<comment type="subcellular location">
    <subcellularLocation>
        <location evidence="3">Cytoplasm</location>
    </subcellularLocation>
</comment>
<comment type="catalytic activity">
    <reaction evidence="3">
        <text>N(6)-succinyl-L-lysyl-[protein] + NAD(+) + H2O = 2''-O-succinyl-ADP-D-ribose + nicotinamide + L-lysyl-[protein]</text>
        <dbReference type="Rhea" id="RHEA:47668"/>
        <dbReference type="Rhea" id="RHEA-COMP:9752"/>
        <dbReference type="Rhea" id="RHEA-COMP:11877"/>
        <dbReference type="ChEBI" id="CHEBI:15377"/>
        <dbReference type="ChEBI" id="CHEBI:17154"/>
        <dbReference type="ChEBI" id="CHEBI:29969"/>
        <dbReference type="ChEBI" id="CHEBI:57540"/>
        <dbReference type="ChEBI" id="CHEBI:87830"/>
        <dbReference type="ChEBI" id="CHEBI:87832"/>
    </reaction>
</comment>
<comment type="caution">
    <text evidence="6">The sequence shown here is derived from an EMBL/GenBank/DDBJ whole genome shotgun (WGS) entry which is preliminary data.</text>
</comment>
<comment type="similarity">
    <text evidence="3">Belongs to the sirtuin family. Class III subfamily.</text>
</comment>
<accession>A0A1F7RBV4</accession>
<keyword evidence="3" id="KW-0963">Cytoplasm</keyword>
<feature type="binding site" evidence="3">
    <location>
        <position position="66"/>
    </location>
    <ligand>
        <name>substrate</name>
    </ligand>
</feature>
<dbReference type="InterPro" id="IPR029035">
    <property type="entry name" value="DHS-like_NAD/FAD-binding_dom"/>
</dbReference>
<dbReference type="InterPro" id="IPR026590">
    <property type="entry name" value="Ssirtuin_cat_dom"/>
</dbReference>
<keyword evidence="3" id="KW-0479">Metal-binding</keyword>
<dbReference type="InterPro" id="IPR050134">
    <property type="entry name" value="NAD-dep_sirtuin_deacylases"/>
</dbReference>
<dbReference type="HAMAP" id="MF_01121">
    <property type="entry name" value="Sirtuin_ClassIII"/>
    <property type="match status" value="1"/>
</dbReference>
<dbReference type="Gene3D" id="3.30.1600.10">
    <property type="entry name" value="SIR2/SIRT2 'Small Domain"/>
    <property type="match status" value="1"/>
</dbReference>
<dbReference type="PANTHER" id="PTHR11085">
    <property type="entry name" value="NAD-DEPENDENT PROTEIN DEACYLASE SIRTUIN-5, MITOCHONDRIAL-RELATED"/>
    <property type="match status" value="1"/>
</dbReference>
<feature type="binding site" evidence="3">
    <location>
        <position position="230"/>
    </location>
    <ligand>
        <name>NAD(+)</name>
        <dbReference type="ChEBI" id="CHEBI:57540"/>
    </ligand>
</feature>
<dbReference type="GO" id="GO:0036054">
    <property type="term" value="F:protein-malonyllysine demalonylase activity"/>
    <property type="evidence" value="ECO:0007669"/>
    <property type="project" value="InterPro"/>
</dbReference>
<keyword evidence="3" id="KW-0862">Zinc</keyword>
<dbReference type="InterPro" id="IPR026591">
    <property type="entry name" value="Sirtuin_cat_small_dom_sf"/>
</dbReference>
<dbReference type="Proteomes" id="UP000178526">
    <property type="component" value="Unassembled WGS sequence"/>
</dbReference>
<feature type="binding site" evidence="3">
    <location>
        <begin position="22"/>
        <end position="41"/>
    </location>
    <ligand>
        <name>NAD(+)</name>
        <dbReference type="ChEBI" id="CHEBI:57540"/>
    </ligand>
</feature>
<organism evidence="6 7">
    <name type="scientific">Candidatus Schekmanbacteria bacterium GWA2_38_11</name>
    <dbReference type="NCBI Taxonomy" id="1817876"/>
    <lineage>
        <taxon>Bacteria</taxon>
        <taxon>Candidatus Schekmaniibacteriota</taxon>
    </lineage>
</organism>
<evidence type="ECO:0000256" key="2">
    <source>
        <dbReference type="ARBA" id="ARBA00023027"/>
    </source>
</evidence>
<comment type="caution">
    <text evidence="3 4">Lacks conserved residue(s) required for the propagation of feature annotation.</text>
</comment>
<comment type="cofactor">
    <cofactor evidence="3">
        <name>Zn(2+)</name>
        <dbReference type="ChEBI" id="CHEBI:29105"/>
    </cofactor>
    <text evidence="3">Binds 1 zinc ion per subunit.</text>
</comment>
<evidence type="ECO:0000256" key="1">
    <source>
        <dbReference type="ARBA" id="ARBA00022679"/>
    </source>
</evidence>
<dbReference type="InterPro" id="IPR003000">
    <property type="entry name" value="Sirtuin"/>
</dbReference>
<evidence type="ECO:0000313" key="6">
    <source>
        <dbReference type="EMBL" id="OGL39019.1"/>
    </source>
</evidence>
<sequence length="244" mass="27349">MEFTKELTQKCKGARSVVVLTGAGISAESGVPTFRGEEGLWRKYRAEELATPYAFERDPKLVWEWYDWRRQLISKCLPNPGHYAIANLEALYKDFLLITQNVDGLHRKAGSKKLREIHGNIWRVRCTKEGRVEENLEVPLKTIPPACKCGAILRPHIVWFGESLDMEDIQTSYEAIGKCDLFFTIGTSVVVQPAASFAMMAKSMGAYVVEINKDPTPVSEQVDVSLLGKAGEILPELEKELSST</sequence>
<keyword evidence="1" id="KW-0808">Transferase</keyword>
<comment type="function">
    <text evidence="3">NAD-dependent lysine deacetylase and desuccinylase that specifically removes acetyl and succinyl groups on target proteins. Modulates the activities of several proteins which are inactive in their acylated form.</text>
</comment>
<dbReference type="GO" id="GO:0070403">
    <property type="term" value="F:NAD+ binding"/>
    <property type="evidence" value="ECO:0007669"/>
    <property type="project" value="UniProtKB-UniRule"/>
</dbReference>
<dbReference type="SUPFAM" id="SSF52467">
    <property type="entry name" value="DHS-like NAD/FAD-binding domain"/>
    <property type="match status" value="1"/>
</dbReference>
<dbReference type="GO" id="GO:0017136">
    <property type="term" value="F:histone deacetylase activity, NAD-dependent"/>
    <property type="evidence" value="ECO:0007669"/>
    <property type="project" value="TreeGrafter"/>
</dbReference>
<dbReference type="NCBIfam" id="NF001753">
    <property type="entry name" value="PRK00481.1-3"/>
    <property type="match status" value="1"/>
</dbReference>
<evidence type="ECO:0000256" key="3">
    <source>
        <dbReference type="HAMAP-Rule" id="MF_01121"/>
    </source>
</evidence>
<keyword evidence="2 3" id="KW-0520">NAD</keyword>
<evidence type="ECO:0000313" key="7">
    <source>
        <dbReference type="Proteomes" id="UP000178526"/>
    </source>
</evidence>
<dbReference type="GO" id="GO:0036055">
    <property type="term" value="F:protein-succinyllysine desuccinylase activity"/>
    <property type="evidence" value="ECO:0007669"/>
    <property type="project" value="UniProtKB-UniRule"/>
</dbReference>
<protein>
    <recommendedName>
        <fullName evidence="3">NAD-dependent protein deacylase</fullName>
        <ecNumber evidence="3">2.3.1.286</ecNumber>
    </recommendedName>
    <alternativeName>
        <fullName evidence="3">Regulatory protein SIR2 homolog</fullName>
    </alternativeName>
</protein>
<feature type="binding site" evidence="3">
    <location>
        <position position="126"/>
    </location>
    <ligand>
        <name>Zn(2+)</name>
        <dbReference type="ChEBI" id="CHEBI:29105"/>
    </ligand>
</feature>
<feature type="binding site" evidence="3">
    <location>
        <position position="147"/>
    </location>
    <ligand>
        <name>Zn(2+)</name>
        <dbReference type="ChEBI" id="CHEBI:29105"/>
    </ligand>
</feature>
<dbReference type="EMBL" id="MGDB01000130">
    <property type="protein sequence ID" value="OGL39019.1"/>
    <property type="molecule type" value="Genomic_DNA"/>
</dbReference>
<evidence type="ECO:0000256" key="4">
    <source>
        <dbReference type="PROSITE-ProRule" id="PRU00236"/>
    </source>
</evidence>
<feature type="binding site" evidence="3">
    <location>
        <position position="69"/>
    </location>
    <ligand>
        <name>substrate</name>
    </ligand>
</feature>
<dbReference type="Pfam" id="PF02146">
    <property type="entry name" value="SIR2"/>
    <property type="match status" value="1"/>
</dbReference>
<reference evidence="6 7" key="1">
    <citation type="journal article" date="2016" name="Nat. Commun.">
        <title>Thousands of microbial genomes shed light on interconnected biogeochemical processes in an aquifer system.</title>
        <authorList>
            <person name="Anantharaman K."/>
            <person name="Brown C.T."/>
            <person name="Hug L.A."/>
            <person name="Sharon I."/>
            <person name="Castelle C.J."/>
            <person name="Probst A.J."/>
            <person name="Thomas B.C."/>
            <person name="Singh A."/>
            <person name="Wilkins M.J."/>
            <person name="Karaoz U."/>
            <person name="Brodie E.L."/>
            <person name="Williams K.H."/>
            <person name="Hubbard S.S."/>
            <person name="Banfield J.F."/>
        </authorList>
    </citation>
    <scope>NUCLEOTIDE SEQUENCE [LARGE SCALE GENOMIC DNA]</scope>
</reference>
<dbReference type="Gene3D" id="3.40.50.1220">
    <property type="entry name" value="TPP-binding domain"/>
    <property type="match status" value="1"/>
</dbReference>
<feature type="active site" description="Proton acceptor" evidence="3">
    <location>
        <position position="118"/>
    </location>
</feature>
<name>A0A1F7RBV4_9BACT</name>
<feature type="binding site" evidence="3">
    <location>
        <begin position="212"/>
        <end position="214"/>
    </location>
    <ligand>
        <name>NAD(+)</name>
        <dbReference type="ChEBI" id="CHEBI:57540"/>
    </ligand>
</feature>
<dbReference type="CDD" id="cd01412">
    <property type="entry name" value="SIRT5_Af1_CobB"/>
    <property type="match status" value="1"/>
</dbReference>
<comment type="catalytic activity">
    <reaction evidence="3">
        <text>N(6)-acetyl-L-lysyl-[protein] + NAD(+) + H2O = 2''-O-acetyl-ADP-D-ribose + nicotinamide + L-lysyl-[protein]</text>
        <dbReference type="Rhea" id="RHEA:43636"/>
        <dbReference type="Rhea" id="RHEA-COMP:9752"/>
        <dbReference type="Rhea" id="RHEA-COMP:10731"/>
        <dbReference type="ChEBI" id="CHEBI:15377"/>
        <dbReference type="ChEBI" id="CHEBI:17154"/>
        <dbReference type="ChEBI" id="CHEBI:29969"/>
        <dbReference type="ChEBI" id="CHEBI:57540"/>
        <dbReference type="ChEBI" id="CHEBI:61930"/>
        <dbReference type="ChEBI" id="CHEBI:83767"/>
        <dbReference type="EC" id="2.3.1.286"/>
    </reaction>
</comment>
<dbReference type="GO" id="GO:0005737">
    <property type="term" value="C:cytoplasm"/>
    <property type="evidence" value="ECO:0007669"/>
    <property type="project" value="UniProtKB-SubCell"/>
</dbReference>
<dbReference type="AlphaFoldDB" id="A0A1F7RBV4"/>
<gene>
    <name evidence="3" type="primary">cobB</name>
    <name evidence="6" type="ORF">A2042_07760</name>
</gene>
<evidence type="ECO:0000259" key="5">
    <source>
        <dbReference type="PROSITE" id="PS50305"/>
    </source>
</evidence>
<dbReference type="PANTHER" id="PTHR11085:SF4">
    <property type="entry name" value="NAD-DEPENDENT PROTEIN DEACYLASE"/>
    <property type="match status" value="1"/>
</dbReference>
<proteinExistence type="inferred from homology"/>